<sequence>MFSREWLSEVNHLEYPFDLAHTLAYKFGYGDDLEKFKEEGMKFSLVGDGTLDKPHCARLLLVNGVGDEIFPLDDYYECLLRGSPKEVRFVPARKHMGEPEAFIIILGWLYKLFGLEGHPGDQMRTIPSRPKY</sequence>
<evidence type="ECO:0000313" key="1">
    <source>
        <dbReference type="EMBL" id="KAK3052754.1"/>
    </source>
</evidence>
<gene>
    <name evidence="1" type="ORF">LTR09_006237</name>
</gene>
<comment type="caution">
    <text evidence="1">The sequence shown here is derived from an EMBL/GenBank/DDBJ whole genome shotgun (WGS) entry which is preliminary data.</text>
</comment>
<keyword evidence="2" id="KW-1185">Reference proteome</keyword>
<dbReference type="AlphaFoldDB" id="A0AAJ0DEW0"/>
<dbReference type="EMBL" id="JAWDJX010000019">
    <property type="protein sequence ID" value="KAK3052754.1"/>
    <property type="molecule type" value="Genomic_DNA"/>
</dbReference>
<dbReference type="InterPro" id="IPR029058">
    <property type="entry name" value="AB_hydrolase_fold"/>
</dbReference>
<protein>
    <submittedName>
        <fullName evidence="1">Uncharacterized protein</fullName>
    </submittedName>
</protein>
<organism evidence="1 2">
    <name type="scientific">Extremus antarcticus</name>
    <dbReference type="NCBI Taxonomy" id="702011"/>
    <lineage>
        <taxon>Eukaryota</taxon>
        <taxon>Fungi</taxon>
        <taxon>Dikarya</taxon>
        <taxon>Ascomycota</taxon>
        <taxon>Pezizomycotina</taxon>
        <taxon>Dothideomycetes</taxon>
        <taxon>Dothideomycetidae</taxon>
        <taxon>Mycosphaerellales</taxon>
        <taxon>Extremaceae</taxon>
        <taxon>Extremus</taxon>
    </lineage>
</organism>
<dbReference type="Proteomes" id="UP001271007">
    <property type="component" value="Unassembled WGS sequence"/>
</dbReference>
<accession>A0AAJ0DEW0</accession>
<proteinExistence type="predicted"/>
<dbReference type="Gene3D" id="3.40.50.1820">
    <property type="entry name" value="alpha/beta hydrolase"/>
    <property type="match status" value="1"/>
</dbReference>
<name>A0AAJ0DEW0_9PEZI</name>
<reference evidence="1" key="1">
    <citation type="submission" date="2023-04" db="EMBL/GenBank/DDBJ databases">
        <title>Black Yeasts Isolated from many extreme environments.</title>
        <authorList>
            <person name="Coleine C."/>
            <person name="Stajich J.E."/>
            <person name="Selbmann L."/>
        </authorList>
    </citation>
    <scope>NUCLEOTIDE SEQUENCE</scope>
    <source>
        <strain evidence="1">CCFEE 5312</strain>
    </source>
</reference>
<evidence type="ECO:0000313" key="2">
    <source>
        <dbReference type="Proteomes" id="UP001271007"/>
    </source>
</evidence>